<reference evidence="2 3" key="1">
    <citation type="submission" date="2017-07" db="EMBL/GenBank/DDBJ databases">
        <title>Paenibacillus herberti R33 genome sequencing and assembly.</title>
        <authorList>
            <person name="Su W."/>
        </authorList>
    </citation>
    <scope>NUCLEOTIDE SEQUENCE [LARGE SCALE GENOMIC DNA]</scope>
    <source>
        <strain evidence="2 3">R33</strain>
    </source>
</reference>
<dbReference type="RefSeq" id="WP_089525517.1">
    <property type="nucleotide sequence ID" value="NZ_NMUQ01000002.1"/>
</dbReference>
<proteinExistence type="predicted"/>
<protein>
    <recommendedName>
        <fullName evidence="4">Copper amine oxidase-like N-terminal domain-containing protein</fullName>
    </recommendedName>
</protein>
<dbReference type="EMBL" id="NMUQ01000002">
    <property type="protein sequence ID" value="OXM14700.1"/>
    <property type="molecule type" value="Genomic_DNA"/>
</dbReference>
<keyword evidence="3" id="KW-1185">Reference proteome</keyword>
<evidence type="ECO:0000313" key="3">
    <source>
        <dbReference type="Proteomes" id="UP000215145"/>
    </source>
</evidence>
<keyword evidence="1" id="KW-0732">Signal</keyword>
<feature type="signal peptide" evidence="1">
    <location>
        <begin position="1"/>
        <end position="22"/>
    </location>
</feature>
<dbReference type="OrthoDB" id="2625228at2"/>
<gene>
    <name evidence="2" type="ORF">CGZ75_17530</name>
</gene>
<evidence type="ECO:0000256" key="1">
    <source>
        <dbReference type="SAM" id="SignalP"/>
    </source>
</evidence>
<organism evidence="2 3">
    <name type="scientific">Paenibacillus herberti</name>
    <dbReference type="NCBI Taxonomy" id="1619309"/>
    <lineage>
        <taxon>Bacteria</taxon>
        <taxon>Bacillati</taxon>
        <taxon>Bacillota</taxon>
        <taxon>Bacilli</taxon>
        <taxon>Bacillales</taxon>
        <taxon>Paenibacillaceae</taxon>
        <taxon>Paenibacillus</taxon>
    </lineage>
</organism>
<comment type="caution">
    <text evidence="2">The sequence shown here is derived from an EMBL/GenBank/DDBJ whole genome shotgun (WGS) entry which is preliminary data.</text>
</comment>
<evidence type="ECO:0000313" key="2">
    <source>
        <dbReference type="EMBL" id="OXM14700.1"/>
    </source>
</evidence>
<feature type="chain" id="PRO_5012285480" description="Copper amine oxidase-like N-terminal domain-containing protein" evidence="1">
    <location>
        <begin position="23"/>
        <end position="266"/>
    </location>
</feature>
<name>A0A229NXU8_9BACL</name>
<evidence type="ECO:0008006" key="4">
    <source>
        <dbReference type="Google" id="ProtNLM"/>
    </source>
</evidence>
<dbReference type="Proteomes" id="UP000215145">
    <property type="component" value="Unassembled WGS sequence"/>
</dbReference>
<dbReference type="AlphaFoldDB" id="A0A229NXU8"/>
<accession>A0A229NXU8</accession>
<sequence>MKQKVVLMFMAIMIMLPATVFAASDKFLSEEYSYTSLPEDIQVGDIVQIEFESLKGKSMNDLRILISDSSILEHTWNGDAGELVVEAVGEGQVEVTYSAEGYKDETISLNVVSELYEDEDSTTEEESVNEEAYPQEILDLQEYVSMLEPIEPYETKALSAYEKLGNISSSNRKSFYNTLTYSIIPNYTKVVSMSKLVVAPNDELKQIHSLVIKGSKLQLEGFQLAKTAIYKKTSFKAANAKFAAATKLLEQYNSEVIKYGNRYSSN</sequence>